<keyword evidence="1" id="KW-1133">Transmembrane helix</keyword>
<evidence type="ECO:0000313" key="2">
    <source>
        <dbReference type="EMBL" id="MPM68987.1"/>
    </source>
</evidence>
<organism evidence="2">
    <name type="scientific">bioreactor metagenome</name>
    <dbReference type="NCBI Taxonomy" id="1076179"/>
    <lineage>
        <taxon>unclassified sequences</taxon>
        <taxon>metagenomes</taxon>
        <taxon>ecological metagenomes</taxon>
    </lineage>
</organism>
<sequence>MEIAQEMTSNVANTGIDIQLIVLSIINFFNIALNLAIKILAVYTMYLLIRALKKYLNT</sequence>
<dbReference type="AlphaFoldDB" id="A0A645BUW7"/>
<feature type="transmembrane region" description="Helical" evidence="1">
    <location>
        <begin position="20"/>
        <end position="49"/>
    </location>
</feature>
<protein>
    <submittedName>
        <fullName evidence="2">Uncharacterized protein</fullName>
    </submittedName>
</protein>
<proteinExistence type="predicted"/>
<evidence type="ECO:0000256" key="1">
    <source>
        <dbReference type="SAM" id="Phobius"/>
    </source>
</evidence>
<accession>A0A645BUW7</accession>
<comment type="caution">
    <text evidence="2">The sequence shown here is derived from an EMBL/GenBank/DDBJ whole genome shotgun (WGS) entry which is preliminary data.</text>
</comment>
<keyword evidence="1" id="KW-0812">Transmembrane</keyword>
<reference evidence="2" key="1">
    <citation type="submission" date="2019-08" db="EMBL/GenBank/DDBJ databases">
        <authorList>
            <person name="Kucharzyk K."/>
            <person name="Murdoch R.W."/>
            <person name="Higgins S."/>
            <person name="Loffler F."/>
        </authorList>
    </citation>
    <scope>NUCLEOTIDE SEQUENCE</scope>
</reference>
<dbReference type="EMBL" id="VSSQ01022581">
    <property type="protein sequence ID" value="MPM68987.1"/>
    <property type="molecule type" value="Genomic_DNA"/>
</dbReference>
<name>A0A645BUW7_9ZZZZ</name>
<keyword evidence="1" id="KW-0472">Membrane</keyword>
<gene>
    <name evidence="2" type="ORF">SDC9_115924</name>
</gene>